<name>A0A150GTT0_GONPE</name>
<reference evidence="3" key="1">
    <citation type="journal article" date="2016" name="Nat. Commun.">
        <title>The Gonium pectorale genome demonstrates co-option of cell cycle regulation during the evolution of multicellularity.</title>
        <authorList>
            <person name="Hanschen E.R."/>
            <person name="Marriage T.N."/>
            <person name="Ferris P.J."/>
            <person name="Hamaji T."/>
            <person name="Toyoda A."/>
            <person name="Fujiyama A."/>
            <person name="Neme R."/>
            <person name="Noguchi H."/>
            <person name="Minakuchi Y."/>
            <person name="Suzuki M."/>
            <person name="Kawai-Toyooka H."/>
            <person name="Smith D.R."/>
            <person name="Sparks H."/>
            <person name="Anderson J."/>
            <person name="Bakaric R."/>
            <person name="Luria V."/>
            <person name="Karger A."/>
            <person name="Kirschner M.W."/>
            <person name="Durand P.M."/>
            <person name="Michod R.E."/>
            <person name="Nozaki H."/>
            <person name="Olson B.J."/>
        </authorList>
    </citation>
    <scope>NUCLEOTIDE SEQUENCE [LARGE SCALE GENOMIC DNA]</scope>
    <source>
        <strain evidence="3">NIES-2863</strain>
    </source>
</reference>
<dbReference type="Proteomes" id="UP000075714">
    <property type="component" value="Unassembled WGS sequence"/>
</dbReference>
<dbReference type="GO" id="GO:0016485">
    <property type="term" value="P:protein processing"/>
    <property type="evidence" value="ECO:0007669"/>
    <property type="project" value="InterPro"/>
</dbReference>
<dbReference type="GO" id="GO:0005777">
    <property type="term" value="C:peroxisome"/>
    <property type="evidence" value="ECO:0007669"/>
    <property type="project" value="InterPro"/>
</dbReference>
<dbReference type="OrthoDB" id="17845at2759"/>
<dbReference type="GO" id="GO:0004252">
    <property type="term" value="F:serine-type endopeptidase activity"/>
    <property type="evidence" value="ECO:0007669"/>
    <property type="project" value="InterPro"/>
</dbReference>
<feature type="compositionally biased region" description="Acidic residues" evidence="1">
    <location>
        <begin position="322"/>
        <end position="332"/>
    </location>
</feature>
<dbReference type="AlphaFoldDB" id="A0A150GTT0"/>
<feature type="region of interest" description="Disordered" evidence="1">
    <location>
        <begin position="291"/>
        <end position="332"/>
    </location>
</feature>
<organism evidence="2 3">
    <name type="scientific">Gonium pectorale</name>
    <name type="common">Green alga</name>
    <dbReference type="NCBI Taxonomy" id="33097"/>
    <lineage>
        <taxon>Eukaryota</taxon>
        <taxon>Viridiplantae</taxon>
        <taxon>Chlorophyta</taxon>
        <taxon>core chlorophytes</taxon>
        <taxon>Chlorophyceae</taxon>
        <taxon>CS clade</taxon>
        <taxon>Chlamydomonadales</taxon>
        <taxon>Volvocaceae</taxon>
        <taxon>Gonium</taxon>
    </lineage>
</organism>
<dbReference type="InterPro" id="IPR009003">
    <property type="entry name" value="Peptidase_S1_PA"/>
</dbReference>
<protein>
    <recommendedName>
        <fullName evidence="4">Peptidase S1 domain-containing protein</fullName>
    </recommendedName>
</protein>
<sequence>MTTAHLFGQSGGGAAAGTAAAGAAVSQRGPGGRTGAPGHGWAHVVCWARVAWSSTKEAGKQTGGLGAMPDSGVTYRWLRAQVLWVWSNHLDLALLQLEAPYDSRIAVAGVERPPLALAAVRASARARPEEVTSPFDTPAGAAEGPVRVVTFGDKLTADGGGAASGPRVFSLGSGSASSVEGAGLYGSGTPVWAVGHSLVGPAAEWPPLVSHGCVTRVLRRRCGRPTMVIATTTTHAGGSGGALLDGQGHLVGLVTSNARHAGGATLANMAFCIAAEELEPVLRWAAAWGGSHGGSDDGGGEGDRGRGSASSGLVPSVAELAAADDQDGDAAR</sequence>
<accession>A0A150GTT0</accession>
<dbReference type="SUPFAM" id="SSF50494">
    <property type="entry name" value="Trypsin-like serine proteases"/>
    <property type="match status" value="1"/>
</dbReference>
<keyword evidence="3" id="KW-1185">Reference proteome</keyword>
<gene>
    <name evidence="2" type="ORF">GPECTOR_7g1133</name>
</gene>
<comment type="caution">
    <text evidence="2">The sequence shown here is derived from an EMBL/GenBank/DDBJ whole genome shotgun (WGS) entry which is preliminary data.</text>
</comment>
<proteinExistence type="predicted"/>
<dbReference type="STRING" id="33097.A0A150GTT0"/>
<dbReference type="PANTHER" id="PTHR21004">
    <property type="entry name" value="SERINE PROTEASE-RELATED"/>
    <property type="match status" value="1"/>
</dbReference>
<dbReference type="InterPro" id="IPR039245">
    <property type="entry name" value="TYSND1/DEG15"/>
</dbReference>
<evidence type="ECO:0000313" key="3">
    <source>
        <dbReference type="Proteomes" id="UP000075714"/>
    </source>
</evidence>
<dbReference type="InterPro" id="IPR043504">
    <property type="entry name" value="Peptidase_S1_PA_chymotrypsin"/>
</dbReference>
<dbReference type="EMBL" id="LSYV01000008">
    <property type="protein sequence ID" value="KXZ53239.1"/>
    <property type="molecule type" value="Genomic_DNA"/>
</dbReference>
<evidence type="ECO:0008006" key="4">
    <source>
        <dbReference type="Google" id="ProtNLM"/>
    </source>
</evidence>
<dbReference type="Pfam" id="PF13365">
    <property type="entry name" value="Trypsin_2"/>
    <property type="match status" value="1"/>
</dbReference>
<feature type="compositionally biased region" description="Low complexity" evidence="1">
    <location>
        <begin position="307"/>
        <end position="321"/>
    </location>
</feature>
<dbReference type="Gene3D" id="2.40.10.10">
    <property type="entry name" value="Trypsin-like serine proteases"/>
    <property type="match status" value="1"/>
</dbReference>
<evidence type="ECO:0000256" key="1">
    <source>
        <dbReference type="SAM" id="MobiDB-lite"/>
    </source>
</evidence>
<evidence type="ECO:0000313" key="2">
    <source>
        <dbReference type="EMBL" id="KXZ53239.1"/>
    </source>
</evidence>
<dbReference type="PANTHER" id="PTHR21004:SF0">
    <property type="entry name" value="PEROXISOMAL LEADER PEPTIDE-PROCESSING PROTEASE"/>
    <property type="match status" value="1"/>
</dbReference>